<evidence type="ECO:0000256" key="1">
    <source>
        <dbReference type="SAM" id="MobiDB-lite"/>
    </source>
</evidence>
<protein>
    <recommendedName>
        <fullName evidence="4">Alpha-(1-&gt;3)-arabinofuranosyltransferase N-terminal GT-C domain-containing protein</fullName>
    </recommendedName>
</protein>
<dbReference type="Proteomes" id="UP000182498">
    <property type="component" value="Unassembled WGS sequence"/>
</dbReference>
<feature type="transmembrane region" description="Helical" evidence="2">
    <location>
        <begin position="319"/>
        <end position="341"/>
    </location>
</feature>
<sequence length="1147" mass="121371">MTPTLTRRGWILSTCAWLVLCLAQAPLLTVADTKHDLVADPWGFLHQALSPWTDVFPLGQLQNQAYGYLFPHGLFFALLSWLPDWLTQRLWWTLLLTLAFAGTVKLLDALGPHGTGSRASRLVAAVLFALSPRIMTTLGAISSEAWTIALVPWILLPVVRILGASSPTRRQTATAACSSAVAVLCLGAVNAVASLAAVLPAVIWWVCHARRPTAWRFLAWWVPAGVLACFWWVGPLLILGRYSPPFTDFIESAGITTHWFSLGEVLRGTTSWTPYLSDERQAGAALVGEPVFVAATLFLALLGLWGLSGMSRTRVPYRHVWLVMLGCGLLIFGVAGPFSPVQDAARSFLDGAGAPLRNLHKFDALVHLPLVIGLAHLLGRVSVPGWAQRGHWAHPEKHRPVIMVTAVGLLVATLTAPAWSARLVPVDGYRSVPSYWTEAADWLNDPANGAADSRTMILPRAASARQDWGNTRDEPAQALLDVPWVVRDAVPLVPPEAIRGLDGVQREFDTGAPSESLAAALTQQGVGYLLVRSDLTRVADTPGARSVLRTLRNSPGFTEEASFGDGDVRIFRVGDADGASPTAPRTVHTDDLDVVAGGPEVLPRLAAADGGTPRDRVLTGDAGDLGLAGPVTVTDTPALREHSYGTVTSPDSAIRAAGDPWRGMNPVRDYPVDGAQTTVRETDGRLIPSSAGDDPTSFGGADTLSPVSAAVDGDPTTAWYPASGSPVNQSVTAELAQPVGQLRLTARAQGSALRLHVTTLRGGRTVASSTVQVPVGREKTFTLPPGEADHVELRITGAFGSAGLSEFSLTAPDGTDVTPRRDIVVPTPEGREVSRWVLGQEIPEGTMRRIITVPGPGATVEVSTADCEATTSVDGDAVRCGQSLDLTPGEHTVHSTARWVELTDTTTEASVSDGDAGDRIVYTPTSVNAGRVGTLDVDGTSVELEPVTVNGWSQGWLVPADLAPEMSDEDLAAAVSVDFSATSTYRTWLAAGLGTAVLLLGAWALLLWRGRGDRRSVGITHPEVGSVEVRAASDCAMPTSRVATVAWAGVSWVLAGIPGVLAAAVTVGILRYGPRVWSGVQPSWIFLASGGLATLLLTRSPWGTDGYAGDSSVVQLALVVCLTAVVLTPLARHHRETARRAGSSTSA</sequence>
<keyword evidence="2" id="KW-0812">Transmembrane</keyword>
<feature type="transmembrane region" description="Helical" evidence="2">
    <location>
        <begin position="362"/>
        <end position="381"/>
    </location>
</feature>
<feature type="transmembrane region" description="Helical" evidence="2">
    <location>
        <begin position="218"/>
        <end position="239"/>
    </location>
</feature>
<feature type="domain" description="Alpha-(1-&gt;3)-arabinofuranosyltransferase N-terminal GT-C" evidence="4">
    <location>
        <begin position="17"/>
        <end position="667"/>
    </location>
</feature>
<feature type="transmembrane region" description="Helical" evidence="2">
    <location>
        <begin position="175"/>
        <end position="206"/>
    </location>
</feature>
<feature type="transmembrane region" description="Helical" evidence="2">
    <location>
        <begin position="90"/>
        <end position="110"/>
    </location>
</feature>
<name>A0A0X2NLN1_9CORY</name>
<feature type="transmembrane region" description="Helical" evidence="2">
    <location>
        <begin position="988"/>
        <end position="1008"/>
    </location>
</feature>
<evidence type="ECO:0000313" key="5">
    <source>
        <dbReference type="EMBL" id="CUU66393.1"/>
    </source>
</evidence>
<dbReference type="Pfam" id="PF11847">
    <property type="entry name" value="GT-C_AftD"/>
    <property type="match status" value="1"/>
</dbReference>
<dbReference type="EMBL" id="FAUH01000011">
    <property type="protein sequence ID" value="CUU66393.1"/>
    <property type="molecule type" value="Genomic_DNA"/>
</dbReference>
<feature type="transmembrane region" description="Helical" evidence="2">
    <location>
        <begin position="284"/>
        <end position="307"/>
    </location>
</feature>
<feature type="transmembrane region" description="Helical" evidence="2">
    <location>
        <begin position="401"/>
        <end position="421"/>
    </location>
</feature>
<accession>A0A0X2NLN1</accession>
<dbReference type="GO" id="GO:0016740">
    <property type="term" value="F:transferase activity"/>
    <property type="evidence" value="ECO:0007669"/>
    <property type="project" value="InterPro"/>
</dbReference>
<keyword evidence="3" id="KW-0732">Signal</keyword>
<feature type="chain" id="PRO_5039077336" description="Alpha-(1-&gt;3)-arabinofuranosyltransferase N-terminal GT-C domain-containing protein" evidence="3">
    <location>
        <begin position="32"/>
        <end position="1147"/>
    </location>
</feature>
<evidence type="ECO:0000256" key="3">
    <source>
        <dbReference type="SAM" id="SignalP"/>
    </source>
</evidence>
<evidence type="ECO:0000313" key="6">
    <source>
        <dbReference type="Proteomes" id="UP000182498"/>
    </source>
</evidence>
<feature type="signal peptide" evidence="3">
    <location>
        <begin position="1"/>
        <end position="31"/>
    </location>
</feature>
<dbReference type="AlphaFoldDB" id="A0A0X2NLN1"/>
<reference evidence="6" key="1">
    <citation type="submission" date="2015-11" db="EMBL/GenBank/DDBJ databases">
        <authorList>
            <person name="Dugat-Bony E."/>
        </authorList>
    </citation>
    <scope>NUCLEOTIDE SEQUENCE [LARGE SCALE GENOMIC DNA]</scope>
    <source>
        <strain evidence="6">Mu292</strain>
    </source>
</reference>
<feature type="region of interest" description="Disordered" evidence="1">
    <location>
        <begin position="642"/>
        <end position="672"/>
    </location>
</feature>
<gene>
    <name evidence="5" type="ORF">CVAR292_01737</name>
</gene>
<feature type="transmembrane region" description="Helical" evidence="2">
    <location>
        <begin position="1114"/>
        <end position="1131"/>
    </location>
</feature>
<proteinExistence type="predicted"/>
<feature type="transmembrane region" description="Helical" evidence="2">
    <location>
        <begin position="146"/>
        <end position="163"/>
    </location>
</feature>
<keyword evidence="6" id="KW-1185">Reference proteome</keyword>
<dbReference type="InterPro" id="IPR021798">
    <property type="entry name" value="AftD_N"/>
</dbReference>
<feature type="transmembrane region" description="Helical" evidence="2">
    <location>
        <begin position="122"/>
        <end position="140"/>
    </location>
</feature>
<keyword evidence="2" id="KW-0472">Membrane</keyword>
<evidence type="ECO:0000259" key="4">
    <source>
        <dbReference type="Pfam" id="PF11847"/>
    </source>
</evidence>
<keyword evidence="2" id="KW-1133">Transmembrane helix</keyword>
<organism evidence="5 6">
    <name type="scientific">Corynebacterium variabile</name>
    <dbReference type="NCBI Taxonomy" id="1727"/>
    <lineage>
        <taxon>Bacteria</taxon>
        <taxon>Bacillati</taxon>
        <taxon>Actinomycetota</taxon>
        <taxon>Actinomycetes</taxon>
        <taxon>Mycobacteriales</taxon>
        <taxon>Corynebacteriaceae</taxon>
        <taxon>Corynebacterium</taxon>
    </lineage>
</organism>
<feature type="transmembrane region" description="Helical" evidence="2">
    <location>
        <begin position="1046"/>
        <end position="1072"/>
    </location>
</feature>
<evidence type="ECO:0000256" key="2">
    <source>
        <dbReference type="SAM" id="Phobius"/>
    </source>
</evidence>
<dbReference type="Gene3D" id="2.60.120.260">
    <property type="entry name" value="Galactose-binding domain-like"/>
    <property type="match status" value="1"/>
</dbReference>